<organism evidence="2 3">
    <name type="scientific">Ameca splendens</name>
    <dbReference type="NCBI Taxonomy" id="208324"/>
    <lineage>
        <taxon>Eukaryota</taxon>
        <taxon>Metazoa</taxon>
        <taxon>Chordata</taxon>
        <taxon>Craniata</taxon>
        <taxon>Vertebrata</taxon>
        <taxon>Euteleostomi</taxon>
        <taxon>Actinopterygii</taxon>
        <taxon>Neopterygii</taxon>
        <taxon>Teleostei</taxon>
        <taxon>Neoteleostei</taxon>
        <taxon>Acanthomorphata</taxon>
        <taxon>Ovalentaria</taxon>
        <taxon>Atherinomorphae</taxon>
        <taxon>Cyprinodontiformes</taxon>
        <taxon>Goodeidae</taxon>
        <taxon>Ameca</taxon>
    </lineage>
</organism>
<evidence type="ECO:0008006" key="4">
    <source>
        <dbReference type="Google" id="ProtNLM"/>
    </source>
</evidence>
<reference evidence="2 3" key="1">
    <citation type="submission" date="2021-06" db="EMBL/GenBank/DDBJ databases">
        <authorList>
            <person name="Palmer J.M."/>
        </authorList>
    </citation>
    <scope>NUCLEOTIDE SEQUENCE [LARGE SCALE GENOMIC DNA]</scope>
    <source>
        <strain evidence="2 3">AS_MEX2019</strain>
        <tissue evidence="2">Muscle</tissue>
    </source>
</reference>
<dbReference type="EMBL" id="JAHRIP010084589">
    <property type="protein sequence ID" value="MEQ2313258.1"/>
    <property type="molecule type" value="Genomic_DNA"/>
</dbReference>
<sequence>MSVCLVVCVLPCNGLATCPGCTPPPAHRLLEIGTSSPATHYGISGLERCHCKVGSWSGSCQQLLDRGKACQGYPQRILCGRGSRTMATHSMTEQFF</sequence>
<protein>
    <recommendedName>
        <fullName evidence="4">Secreted protein</fullName>
    </recommendedName>
</protein>
<dbReference type="Proteomes" id="UP001469553">
    <property type="component" value="Unassembled WGS sequence"/>
</dbReference>
<comment type="caution">
    <text evidence="2">The sequence shown here is derived from an EMBL/GenBank/DDBJ whole genome shotgun (WGS) entry which is preliminary data.</text>
</comment>
<feature type="signal peptide" evidence="1">
    <location>
        <begin position="1"/>
        <end position="16"/>
    </location>
</feature>
<keyword evidence="3" id="KW-1185">Reference proteome</keyword>
<gene>
    <name evidence="2" type="ORF">AMECASPLE_039864</name>
</gene>
<evidence type="ECO:0000313" key="2">
    <source>
        <dbReference type="EMBL" id="MEQ2313258.1"/>
    </source>
</evidence>
<evidence type="ECO:0000256" key="1">
    <source>
        <dbReference type="SAM" id="SignalP"/>
    </source>
</evidence>
<proteinExistence type="predicted"/>
<name>A0ABV1A3Y3_9TELE</name>
<accession>A0ABV1A3Y3</accession>
<evidence type="ECO:0000313" key="3">
    <source>
        <dbReference type="Proteomes" id="UP001469553"/>
    </source>
</evidence>
<feature type="chain" id="PRO_5047104033" description="Secreted protein" evidence="1">
    <location>
        <begin position="17"/>
        <end position="96"/>
    </location>
</feature>
<keyword evidence="1" id="KW-0732">Signal</keyword>